<evidence type="ECO:0000313" key="16">
    <source>
        <dbReference type="Proteomes" id="UP001232245"/>
    </source>
</evidence>
<gene>
    <name evidence="11" type="primary">prsA</name>
    <name evidence="15" type="ORF">J2S02_000590</name>
</gene>
<dbReference type="InterPro" id="IPR000297">
    <property type="entry name" value="PPIase_PpiC"/>
</dbReference>
<keyword evidence="4 11" id="KW-1003">Cell membrane</keyword>
<feature type="domain" description="PpiC" evidence="14">
    <location>
        <begin position="134"/>
        <end position="224"/>
    </location>
</feature>
<evidence type="ECO:0000256" key="12">
    <source>
        <dbReference type="SAM" id="MobiDB-lite"/>
    </source>
</evidence>
<dbReference type="SUPFAM" id="SSF54534">
    <property type="entry name" value="FKBP-like"/>
    <property type="match status" value="1"/>
</dbReference>
<dbReference type="PROSITE" id="PS01096">
    <property type="entry name" value="PPIC_PPIASE_1"/>
    <property type="match status" value="1"/>
</dbReference>
<protein>
    <recommendedName>
        <fullName evidence="11">Foldase protein PrsA</fullName>
        <ecNumber evidence="11">5.2.1.8</ecNumber>
    </recommendedName>
</protein>
<feature type="signal peptide" evidence="13">
    <location>
        <begin position="1"/>
        <end position="19"/>
    </location>
</feature>
<evidence type="ECO:0000256" key="5">
    <source>
        <dbReference type="ARBA" id="ARBA00022729"/>
    </source>
</evidence>
<evidence type="ECO:0000256" key="11">
    <source>
        <dbReference type="HAMAP-Rule" id="MF_01145"/>
    </source>
</evidence>
<evidence type="ECO:0000256" key="1">
    <source>
        <dbReference type="ARBA" id="ARBA00000971"/>
    </source>
</evidence>
<keyword evidence="9 11" id="KW-0413">Isomerase</keyword>
<dbReference type="PROSITE" id="PS51257">
    <property type="entry name" value="PROKAR_LIPOPROTEIN"/>
    <property type="match status" value="1"/>
</dbReference>
<keyword evidence="8 11" id="KW-0564">Palmitate</keyword>
<dbReference type="EC" id="5.2.1.8" evidence="11"/>
<evidence type="ECO:0000256" key="4">
    <source>
        <dbReference type="ARBA" id="ARBA00022475"/>
    </source>
</evidence>
<comment type="subcellular location">
    <subcellularLocation>
        <location evidence="2 11">Cell membrane</location>
        <topology evidence="2 11">Lipid-anchor</topology>
    </subcellularLocation>
</comment>
<keyword evidence="10 11" id="KW-0449">Lipoprotein</keyword>
<comment type="catalytic activity">
    <reaction evidence="1 11">
        <text>[protein]-peptidylproline (omega=180) = [protein]-peptidylproline (omega=0)</text>
        <dbReference type="Rhea" id="RHEA:16237"/>
        <dbReference type="Rhea" id="RHEA-COMP:10747"/>
        <dbReference type="Rhea" id="RHEA-COMP:10748"/>
        <dbReference type="ChEBI" id="CHEBI:83833"/>
        <dbReference type="ChEBI" id="CHEBI:83834"/>
        <dbReference type="EC" id="5.2.1.8"/>
    </reaction>
</comment>
<evidence type="ECO:0000259" key="14">
    <source>
        <dbReference type="PROSITE" id="PS50198"/>
    </source>
</evidence>
<comment type="similarity">
    <text evidence="3 11">Belongs to the PrsA family.</text>
</comment>
<evidence type="ECO:0000256" key="7">
    <source>
        <dbReference type="ARBA" id="ARBA00023136"/>
    </source>
</evidence>
<evidence type="ECO:0000256" key="13">
    <source>
        <dbReference type="SAM" id="SignalP"/>
    </source>
</evidence>
<accession>A0ABT9YY53</accession>
<evidence type="ECO:0000256" key="2">
    <source>
        <dbReference type="ARBA" id="ARBA00004193"/>
    </source>
</evidence>
<keyword evidence="5 11" id="KW-0732">Signal</keyword>
<dbReference type="GO" id="GO:0003755">
    <property type="term" value="F:peptidyl-prolyl cis-trans isomerase activity"/>
    <property type="evidence" value="ECO:0007669"/>
    <property type="project" value="UniProtKB-EC"/>
</dbReference>
<evidence type="ECO:0000256" key="8">
    <source>
        <dbReference type="ARBA" id="ARBA00023139"/>
    </source>
</evidence>
<dbReference type="PANTHER" id="PTHR47245:SF1">
    <property type="entry name" value="FOLDASE PROTEIN PRSA"/>
    <property type="match status" value="1"/>
</dbReference>
<dbReference type="PROSITE" id="PS50198">
    <property type="entry name" value="PPIC_PPIASE_2"/>
    <property type="match status" value="1"/>
</dbReference>
<organism evidence="15 16">
    <name type="scientific">Metabacillus niabensis</name>
    <dbReference type="NCBI Taxonomy" id="324854"/>
    <lineage>
        <taxon>Bacteria</taxon>
        <taxon>Bacillati</taxon>
        <taxon>Bacillota</taxon>
        <taxon>Bacilli</taxon>
        <taxon>Bacillales</taxon>
        <taxon>Bacillaceae</taxon>
        <taxon>Metabacillus</taxon>
    </lineage>
</organism>
<dbReference type="EMBL" id="JAUSTZ010000001">
    <property type="protein sequence ID" value="MDQ0224268.1"/>
    <property type="molecule type" value="Genomic_DNA"/>
</dbReference>
<evidence type="ECO:0000313" key="15">
    <source>
        <dbReference type="EMBL" id="MDQ0224268.1"/>
    </source>
</evidence>
<feature type="region of interest" description="Disordered" evidence="12">
    <location>
        <begin position="270"/>
        <end position="293"/>
    </location>
</feature>
<feature type="chain" id="PRO_5045134339" description="Foldase protein PrsA" evidence="13">
    <location>
        <begin position="20"/>
        <end position="293"/>
    </location>
</feature>
<dbReference type="PANTHER" id="PTHR47245">
    <property type="entry name" value="PEPTIDYLPROLYL ISOMERASE"/>
    <property type="match status" value="1"/>
</dbReference>
<dbReference type="InterPro" id="IPR023059">
    <property type="entry name" value="Foldase_PrsA"/>
</dbReference>
<reference evidence="15 16" key="1">
    <citation type="submission" date="2023-07" db="EMBL/GenBank/DDBJ databases">
        <title>Genomic Encyclopedia of Type Strains, Phase IV (KMG-IV): sequencing the most valuable type-strain genomes for metagenomic binning, comparative biology and taxonomic classification.</title>
        <authorList>
            <person name="Goeker M."/>
        </authorList>
    </citation>
    <scope>NUCLEOTIDE SEQUENCE [LARGE SCALE GENOMIC DNA]</scope>
    <source>
        <strain evidence="15 16">DSM 17723</strain>
    </source>
</reference>
<dbReference type="SUPFAM" id="SSF109998">
    <property type="entry name" value="Triger factor/SurA peptide-binding domain-like"/>
    <property type="match status" value="1"/>
</dbReference>
<dbReference type="InterPro" id="IPR027304">
    <property type="entry name" value="Trigger_fact/SurA_dom_sf"/>
</dbReference>
<dbReference type="HAMAP" id="MF_01145">
    <property type="entry name" value="Foldase_PrsA"/>
    <property type="match status" value="1"/>
</dbReference>
<evidence type="ECO:0000256" key="9">
    <source>
        <dbReference type="ARBA" id="ARBA00023235"/>
    </source>
</evidence>
<proteinExistence type="inferred from homology"/>
<name>A0ABT9YY53_9BACI</name>
<dbReference type="InterPro" id="IPR050245">
    <property type="entry name" value="PrsA_foldase"/>
</dbReference>
<sequence>MKKLSIALVAATGLFTLSACNNNESETIVETKAGDITKDEFYQALKDRFGKDVLTELVHEKVLSEKYKVSDKEIQAEFDKYQAQLGTQFTSMVEMQGEDVIKDILKVDLLRKKAAEAEVKVTDEEVKEYYDSLKGKIKASHILVADEKTAKEIADKLKSGEKFEDLAKQYSTDPGSAQNGGDLGWFAKGSMVKEFEDTAFKLKEGEVSAPVKSDYGYHIIKVTKTVTTFEKMKDYLKEDVSTQKLQQPDTIQSALDKELENANVKVKDEDLKNIFDKEETETNEKTTDTQSEK</sequence>
<evidence type="ECO:0000256" key="6">
    <source>
        <dbReference type="ARBA" id="ARBA00023110"/>
    </source>
</evidence>
<dbReference type="InterPro" id="IPR023058">
    <property type="entry name" value="PPIase_PpiC_CS"/>
</dbReference>
<evidence type="ECO:0000256" key="10">
    <source>
        <dbReference type="ARBA" id="ARBA00023288"/>
    </source>
</evidence>
<keyword evidence="6 11" id="KW-0697">Rotamase</keyword>
<dbReference type="RefSeq" id="WP_174881514.1">
    <property type="nucleotide sequence ID" value="NZ_CADEPK010000365.1"/>
</dbReference>
<keyword evidence="16" id="KW-1185">Reference proteome</keyword>
<keyword evidence="7 11" id="KW-0472">Membrane</keyword>
<comment type="caution">
    <text evidence="15">The sequence shown here is derived from an EMBL/GenBank/DDBJ whole genome shotgun (WGS) entry which is preliminary data.</text>
</comment>
<dbReference type="Gene3D" id="3.10.50.40">
    <property type="match status" value="1"/>
</dbReference>
<dbReference type="Proteomes" id="UP001232245">
    <property type="component" value="Unassembled WGS sequence"/>
</dbReference>
<evidence type="ECO:0000256" key="3">
    <source>
        <dbReference type="ARBA" id="ARBA00006071"/>
    </source>
</evidence>
<dbReference type="InterPro" id="IPR046357">
    <property type="entry name" value="PPIase_dom_sf"/>
</dbReference>
<dbReference type="Pfam" id="PF13616">
    <property type="entry name" value="Rotamase_3"/>
    <property type="match status" value="1"/>
</dbReference>
<comment type="function">
    <text evidence="11">Plays a major role in protein secretion by helping the post-translocational extracellular folding of several secreted proteins.</text>
</comment>